<gene>
    <name evidence="2" type="ORF">ACG5V6_07140</name>
</gene>
<dbReference type="InterPro" id="IPR016181">
    <property type="entry name" value="Acyl_CoA_acyltransferase"/>
</dbReference>
<sequence>MEPITYSTSRVVLRELAVDDVEAVHAVYGDPKATEHLSFEPRSREQVEGIVRRSMASAAEEPRTEYALAVTVPSGELIGFARLAMDPHQPQAATIGFALNPAYWGQGYGTGTVRALMGLAFDRLGLHRLWAARSPANKASHRTLVRAGMTEEGRIRGHVHVRGSWRDSITYSVLAEEWQPER</sequence>
<dbReference type="Proteomes" id="UP001607069">
    <property type="component" value="Unassembled WGS sequence"/>
</dbReference>
<dbReference type="PROSITE" id="PS51186">
    <property type="entry name" value="GNAT"/>
    <property type="match status" value="1"/>
</dbReference>
<feature type="domain" description="N-acetyltransferase" evidence="1">
    <location>
        <begin position="11"/>
        <end position="176"/>
    </location>
</feature>
<dbReference type="Gene3D" id="3.40.630.30">
    <property type="match status" value="1"/>
</dbReference>
<reference evidence="2 3" key="1">
    <citation type="submission" date="2024-10" db="EMBL/GenBank/DDBJ databases">
        <authorList>
            <person name="Cho J.-C."/>
        </authorList>
    </citation>
    <scope>NUCLEOTIDE SEQUENCE [LARGE SCALE GENOMIC DNA]</scope>
    <source>
        <strain evidence="2 3">KCTC29696</strain>
    </source>
</reference>
<comment type="caution">
    <text evidence="2">The sequence shown here is derived from an EMBL/GenBank/DDBJ whole genome shotgun (WGS) entry which is preliminary data.</text>
</comment>
<dbReference type="RefSeq" id="WP_279951335.1">
    <property type="nucleotide sequence ID" value="NZ_BAABEN010000031.1"/>
</dbReference>
<keyword evidence="3" id="KW-1185">Reference proteome</keyword>
<evidence type="ECO:0000259" key="1">
    <source>
        <dbReference type="PROSITE" id="PS51186"/>
    </source>
</evidence>
<dbReference type="PANTHER" id="PTHR43792">
    <property type="entry name" value="GNAT FAMILY, PUTATIVE (AFU_ORTHOLOGUE AFUA_3G00765)-RELATED-RELATED"/>
    <property type="match status" value="1"/>
</dbReference>
<accession>A0ABW7HQV3</accession>
<dbReference type="CDD" id="cd04301">
    <property type="entry name" value="NAT_SF"/>
    <property type="match status" value="1"/>
</dbReference>
<evidence type="ECO:0000313" key="2">
    <source>
        <dbReference type="EMBL" id="MFH0247986.1"/>
    </source>
</evidence>
<organism evidence="2 3">
    <name type="scientific">Streptomyces chitinivorans</name>
    <dbReference type="NCBI Taxonomy" id="1257027"/>
    <lineage>
        <taxon>Bacteria</taxon>
        <taxon>Bacillati</taxon>
        <taxon>Actinomycetota</taxon>
        <taxon>Actinomycetes</taxon>
        <taxon>Kitasatosporales</taxon>
        <taxon>Streptomycetaceae</taxon>
        <taxon>Streptomyces</taxon>
    </lineage>
</organism>
<dbReference type="InterPro" id="IPR051531">
    <property type="entry name" value="N-acetyltransferase"/>
</dbReference>
<dbReference type="SUPFAM" id="SSF55729">
    <property type="entry name" value="Acyl-CoA N-acyltransferases (Nat)"/>
    <property type="match status" value="1"/>
</dbReference>
<proteinExistence type="predicted"/>
<dbReference type="Pfam" id="PF13302">
    <property type="entry name" value="Acetyltransf_3"/>
    <property type="match status" value="1"/>
</dbReference>
<evidence type="ECO:0000313" key="3">
    <source>
        <dbReference type="Proteomes" id="UP001607069"/>
    </source>
</evidence>
<dbReference type="EMBL" id="JBIHMK010000017">
    <property type="protein sequence ID" value="MFH0247986.1"/>
    <property type="molecule type" value="Genomic_DNA"/>
</dbReference>
<dbReference type="InterPro" id="IPR000182">
    <property type="entry name" value="GNAT_dom"/>
</dbReference>
<name>A0ABW7HQV3_9ACTN</name>
<protein>
    <submittedName>
        <fullName evidence="2">GNAT family protein</fullName>
    </submittedName>
</protein>